<comment type="function">
    <text evidence="7">E1-like activating enzyme involved in the 2 ubiquitin-like systems required for autophagy.</text>
</comment>
<evidence type="ECO:0000256" key="1">
    <source>
        <dbReference type="ARBA" id="ARBA00010931"/>
    </source>
</evidence>
<accession>A0AAW1Q1B3</accession>
<dbReference type="PANTHER" id="PTHR10953">
    <property type="entry name" value="UBIQUITIN-ACTIVATING ENZYME E1"/>
    <property type="match status" value="1"/>
</dbReference>
<dbReference type="GO" id="GO:0032446">
    <property type="term" value="P:protein modification by small protein conjugation"/>
    <property type="evidence" value="ECO:0007669"/>
    <property type="project" value="TreeGrafter"/>
</dbReference>
<keyword evidence="7" id="KW-0833">Ubl conjugation pathway</keyword>
<dbReference type="InterPro" id="IPR045886">
    <property type="entry name" value="ThiF/MoeB/HesA"/>
</dbReference>
<dbReference type="Gene3D" id="3.40.50.720">
    <property type="entry name" value="NAD(P)-binding Rossmann-like Domain"/>
    <property type="match status" value="1"/>
</dbReference>
<keyword evidence="4 7" id="KW-0653">Protein transport</keyword>
<dbReference type="AlphaFoldDB" id="A0AAW1Q1B3"/>
<name>A0AAW1Q1B3_9CHLO</name>
<dbReference type="PANTHER" id="PTHR10953:SF3">
    <property type="entry name" value="UBIQUITIN-LIKE MODIFIER-ACTIVATING ENZYME ATG7"/>
    <property type="match status" value="1"/>
</dbReference>
<keyword evidence="3 7" id="KW-0813">Transport</keyword>
<evidence type="ECO:0000256" key="4">
    <source>
        <dbReference type="ARBA" id="ARBA00022927"/>
    </source>
</evidence>
<keyword evidence="5 7" id="KW-0072">Autophagy</keyword>
<feature type="region of interest" description="Disordered" evidence="8">
    <location>
        <begin position="675"/>
        <end position="705"/>
    </location>
</feature>
<comment type="subcellular location">
    <subcellularLocation>
        <location evidence="7">Cytoplasm</location>
    </subcellularLocation>
    <subcellularLocation>
        <location evidence="7">Preautophagosomal structure</location>
    </subcellularLocation>
</comment>
<dbReference type="GO" id="GO:0000407">
    <property type="term" value="C:phagophore assembly site"/>
    <property type="evidence" value="ECO:0007669"/>
    <property type="project" value="UniProtKB-SubCell"/>
</dbReference>
<dbReference type="SUPFAM" id="SSF69572">
    <property type="entry name" value="Activating enzymes of the ubiquitin-like proteins"/>
    <property type="match status" value="1"/>
</dbReference>
<evidence type="ECO:0000256" key="5">
    <source>
        <dbReference type="ARBA" id="ARBA00023006"/>
    </source>
</evidence>
<evidence type="ECO:0000256" key="6">
    <source>
        <dbReference type="PIRSR" id="PIRSR606285-1"/>
    </source>
</evidence>
<keyword evidence="7" id="KW-0963">Cytoplasm</keyword>
<organism evidence="11 12">
    <name type="scientific">[Myrmecia] bisecta</name>
    <dbReference type="NCBI Taxonomy" id="41462"/>
    <lineage>
        <taxon>Eukaryota</taxon>
        <taxon>Viridiplantae</taxon>
        <taxon>Chlorophyta</taxon>
        <taxon>core chlorophytes</taxon>
        <taxon>Trebouxiophyceae</taxon>
        <taxon>Trebouxiales</taxon>
        <taxon>Trebouxiaceae</taxon>
        <taxon>Myrmecia</taxon>
    </lineage>
</organism>
<feature type="domain" description="THIF-type NAD/FAD binding fold" evidence="9">
    <location>
        <begin position="338"/>
        <end position="582"/>
    </location>
</feature>
<dbReference type="Pfam" id="PF00899">
    <property type="entry name" value="ThiF"/>
    <property type="match status" value="1"/>
</dbReference>
<dbReference type="Gene3D" id="3.40.140.100">
    <property type="entry name" value="Ubiquitin-like modifier-activating enzyme ATG7 C-terminal domain"/>
    <property type="match status" value="1"/>
</dbReference>
<gene>
    <name evidence="11" type="ORF">WJX72_006655</name>
</gene>
<dbReference type="Pfam" id="PF16420">
    <property type="entry name" value="ATG7_N"/>
    <property type="match status" value="1"/>
</dbReference>
<dbReference type="InterPro" id="IPR006285">
    <property type="entry name" value="Atg7"/>
</dbReference>
<dbReference type="Gene3D" id="3.40.140.70">
    <property type="entry name" value="Ubiquitin-like modifier-activating enzyme ATG7 N-terminal domain"/>
    <property type="match status" value="1"/>
</dbReference>
<dbReference type="FunFam" id="3.40.50.720:FF:000243">
    <property type="entry name" value="Ubiquitin-like modifier-activating enzyme ATG7"/>
    <property type="match status" value="1"/>
</dbReference>
<dbReference type="GO" id="GO:0000422">
    <property type="term" value="P:autophagy of mitochondrion"/>
    <property type="evidence" value="ECO:0007669"/>
    <property type="project" value="TreeGrafter"/>
</dbReference>
<proteinExistence type="inferred from homology"/>
<dbReference type="CDD" id="cd01486">
    <property type="entry name" value="Apg7"/>
    <property type="match status" value="1"/>
</dbReference>
<dbReference type="GO" id="GO:0015031">
    <property type="term" value="P:protein transport"/>
    <property type="evidence" value="ECO:0007669"/>
    <property type="project" value="UniProtKB-UniRule"/>
</dbReference>
<dbReference type="Proteomes" id="UP001489004">
    <property type="component" value="Unassembled WGS sequence"/>
</dbReference>
<dbReference type="InterPro" id="IPR042523">
    <property type="entry name" value="Atg7_N_2"/>
</dbReference>
<evidence type="ECO:0000313" key="12">
    <source>
        <dbReference type="Proteomes" id="UP001489004"/>
    </source>
</evidence>
<evidence type="ECO:0000259" key="9">
    <source>
        <dbReference type="Pfam" id="PF00899"/>
    </source>
</evidence>
<dbReference type="GO" id="GO:0006995">
    <property type="term" value="P:cellular response to nitrogen starvation"/>
    <property type="evidence" value="ECO:0007669"/>
    <property type="project" value="TreeGrafter"/>
</dbReference>
<feature type="domain" description="Ubiquitin-like modifier-activating enzyme Atg7 N-terminal" evidence="10">
    <location>
        <begin position="8"/>
        <end position="323"/>
    </location>
</feature>
<dbReference type="InterPro" id="IPR035985">
    <property type="entry name" value="Ubiquitin-activating_enz"/>
</dbReference>
<dbReference type="GO" id="GO:0000045">
    <property type="term" value="P:autophagosome assembly"/>
    <property type="evidence" value="ECO:0007669"/>
    <property type="project" value="TreeGrafter"/>
</dbReference>
<evidence type="ECO:0000259" key="10">
    <source>
        <dbReference type="Pfam" id="PF16420"/>
    </source>
</evidence>
<evidence type="ECO:0000256" key="7">
    <source>
        <dbReference type="RuleBase" id="RU366022"/>
    </source>
</evidence>
<comment type="similarity">
    <text evidence="1 7">Belongs to the ATG7 family.</text>
</comment>
<dbReference type="NCBIfam" id="TIGR01381">
    <property type="entry name" value="E1_like_apg7"/>
    <property type="match status" value="1"/>
</dbReference>
<dbReference type="GO" id="GO:0034727">
    <property type="term" value="P:piecemeal microautophagy of the nucleus"/>
    <property type="evidence" value="ECO:0007669"/>
    <property type="project" value="TreeGrafter"/>
</dbReference>
<dbReference type="FunFam" id="3.40.140.70:FF:000001">
    <property type="entry name" value="Ubiquitin-like modifier-activating enzyme atg7"/>
    <property type="match status" value="1"/>
</dbReference>
<comment type="subunit">
    <text evidence="7">Homodimer.</text>
</comment>
<comment type="caution">
    <text evidence="11">The sequence shown here is derived from an EMBL/GenBank/DDBJ whole genome shotgun (WGS) entry which is preliminary data.</text>
</comment>
<dbReference type="GO" id="GO:0019778">
    <property type="term" value="F:Atg12 activating enzyme activity"/>
    <property type="evidence" value="ECO:0007669"/>
    <property type="project" value="TreeGrafter"/>
</dbReference>
<protein>
    <recommendedName>
        <fullName evidence="2 7">Ubiquitin-like modifier-activating enzyme ATG7</fullName>
    </recommendedName>
    <alternativeName>
        <fullName evidence="7">Autophagy-related protein 7</fullName>
    </alternativeName>
</protein>
<feature type="compositionally biased region" description="Acidic residues" evidence="8">
    <location>
        <begin position="677"/>
        <end position="687"/>
    </location>
</feature>
<dbReference type="InterPro" id="IPR042522">
    <property type="entry name" value="Atg7_N_1"/>
</dbReference>
<dbReference type="GO" id="GO:0019779">
    <property type="term" value="F:Atg8 activating enzyme activity"/>
    <property type="evidence" value="ECO:0007669"/>
    <property type="project" value="TreeGrafter"/>
</dbReference>
<dbReference type="InterPro" id="IPR000594">
    <property type="entry name" value="ThiF_NAD_FAD-bd"/>
</dbReference>
<dbReference type="InterPro" id="IPR032197">
    <property type="entry name" value="Atg7_N"/>
</dbReference>
<keyword evidence="12" id="KW-1185">Reference proteome</keyword>
<evidence type="ECO:0000313" key="11">
    <source>
        <dbReference type="EMBL" id="KAK9814486.1"/>
    </source>
</evidence>
<evidence type="ECO:0000256" key="3">
    <source>
        <dbReference type="ARBA" id="ARBA00022448"/>
    </source>
</evidence>
<reference evidence="11 12" key="1">
    <citation type="journal article" date="2024" name="Nat. Commun.">
        <title>Phylogenomics reveals the evolutionary origins of lichenization in chlorophyte algae.</title>
        <authorList>
            <person name="Puginier C."/>
            <person name="Libourel C."/>
            <person name="Otte J."/>
            <person name="Skaloud P."/>
            <person name="Haon M."/>
            <person name="Grisel S."/>
            <person name="Petersen M."/>
            <person name="Berrin J.G."/>
            <person name="Delaux P.M."/>
            <person name="Dal Grande F."/>
            <person name="Keller J."/>
        </authorList>
    </citation>
    <scope>NUCLEOTIDE SEQUENCE [LARGE SCALE GENOMIC DNA]</scope>
    <source>
        <strain evidence="11 12">SAG 2043</strain>
    </source>
</reference>
<dbReference type="EMBL" id="JALJOR010000007">
    <property type="protein sequence ID" value="KAK9814486.1"/>
    <property type="molecule type" value="Genomic_DNA"/>
</dbReference>
<evidence type="ECO:0000256" key="2">
    <source>
        <dbReference type="ARBA" id="ARBA00017647"/>
    </source>
</evidence>
<evidence type="ECO:0000256" key="8">
    <source>
        <dbReference type="SAM" id="MobiDB-lite"/>
    </source>
</evidence>
<feature type="active site" description="Glycyl thioester intermediate" evidence="6">
    <location>
        <position position="555"/>
    </location>
</feature>
<sequence length="705" mass="75871">MDQRKTVLQFQPFQSAIDVAFWTELGHYKLDKLRLSEDAVPIHGHYSASCQTDVPSILQLERSSLEETQASPSSMGTCEVAGTLYNLNTLDRFKTLDRSAALQAEAERIWQTIVTGEAERHSRLLNRFLLLTFAELKLFKFYYWFAFPALKPAVPFTASPAQSLTAAYGPEAASQLAAACDSWRAPESGPQETSADPFWLLVRTASNGMEARPLTAWTQARAEGEVCLAMADPCNLAANPGWPLRNMLLLAAKRWRCQQLRVVCVRELRGKADPTVSIVLDVELPPLPEGWCEGDQSPPAAMGWEPNAKGKLGPRMADLGPTMDPRRLAESAVDLNLRLMRWRAAPSLGTDRLADVKCLLLGAGTLGCAVARTLLGWGVRNISFVDNSTVAFSNPVRQSLYEFEDCLGGGKPKATAAAEALQRIFPSVNAQGVSLSIPMPGHPISPVELEKVAADTARLEQLVAEHDVVFLLMDTRESRWLPTLLAAAGGKLAINAALGFDSFLVMRHGTSASVPDVEPHPTPGPATTTRLGCYFCNDVVAPLDSTVDRTLDQQCTVARPGLAGIAGALAVELMTATLQHPAGAAAPPPAADPLAGNVEALPLGAVPHMVRGQLGGFAQMCLTGQAFSQCTACSGTVVREYRARGWEFLLEALQDPKKLEDLTGLTELHSSAAAMCDDFDESDEDGEGGAAAGPDRDGQDEWMSL</sequence>